<reference evidence="2 3" key="1">
    <citation type="journal article" date="2018" name="Evol. Lett.">
        <title>Horizontal gene cluster transfer increased hallucinogenic mushroom diversity.</title>
        <authorList>
            <person name="Reynolds H.T."/>
            <person name="Vijayakumar V."/>
            <person name="Gluck-Thaler E."/>
            <person name="Korotkin H.B."/>
            <person name="Matheny P.B."/>
            <person name="Slot J.C."/>
        </authorList>
    </citation>
    <scope>NUCLEOTIDE SEQUENCE [LARGE SCALE GENOMIC DNA]</scope>
    <source>
        <strain evidence="2 3">SRW20</strain>
    </source>
</reference>
<evidence type="ECO:0000256" key="1">
    <source>
        <dbReference type="SAM" id="MobiDB-lite"/>
    </source>
</evidence>
<gene>
    <name evidence="2" type="ORF">CVT26_009247</name>
</gene>
<sequence length="109" mass="12088">MSCRRTRKEELAEVASCGVSQQVSFKTHPAVRRPSTLSSVEVPPKNHPQQDLELVIGHQVNQSLVRLLAQQPPKAKVYRESIAPPHVKVVGEPWGGSVFCCRHEEDGVL</sequence>
<comment type="caution">
    <text evidence="2">The sequence shown here is derived from an EMBL/GenBank/DDBJ whole genome shotgun (WGS) entry which is preliminary data.</text>
</comment>
<name>A0A409YRP4_9AGAR</name>
<dbReference type="Proteomes" id="UP000284706">
    <property type="component" value="Unassembled WGS sequence"/>
</dbReference>
<dbReference type="InParanoid" id="A0A409YRP4"/>
<keyword evidence="3" id="KW-1185">Reference proteome</keyword>
<evidence type="ECO:0000313" key="2">
    <source>
        <dbReference type="EMBL" id="PPR05674.1"/>
    </source>
</evidence>
<accession>A0A409YRP4</accession>
<proteinExistence type="predicted"/>
<organism evidence="2 3">
    <name type="scientific">Gymnopilus dilepis</name>
    <dbReference type="NCBI Taxonomy" id="231916"/>
    <lineage>
        <taxon>Eukaryota</taxon>
        <taxon>Fungi</taxon>
        <taxon>Dikarya</taxon>
        <taxon>Basidiomycota</taxon>
        <taxon>Agaricomycotina</taxon>
        <taxon>Agaricomycetes</taxon>
        <taxon>Agaricomycetidae</taxon>
        <taxon>Agaricales</taxon>
        <taxon>Agaricineae</taxon>
        <taxon>Hymenogastraceae</taxon>
        <taxon>Gymnopilus</taxon>
    </lineage>
</organism>
<evidence type="ECO:0000313" key="3">
    <source>
        <dbReference type="Proteomes" id="UP000284706"/>
    </source>
</evidence>
<feature type="region of interest" description="Disordered" evidence="1">
    <location>
        <begin position="28"/>
        <end position="47"/>
    </location>
</feature>
<protein>
    <submittedName>
        <fullName evidence="2">Uncharacterized protein</fullName>
    </submittedName>
</protein>
<dbReference type="AlphaFoldDB" id="A0A409YRP4"/>
<dbReference type="EMBL" id="NHYE01000448">
    <property type="protein sequence ID" value="PPR05674.1"/>
    <property type="molecule type" value="Genomic_DNA"/>
</dbReference>